<accession>A0A9X1K384</accession>
<dbReference type="RefSeq" id="WP_219504689.1">
    <property type="nucleotide sequence ID" value="NZ_JAHXDN010000004.1"/>
</dbReference>
<reference evidence="1" key="1">
    <citation type="submission" date="2021-07" db="EMBL/GenBank/DDBJ databases">
        <title>Roseobacter insulae sp. nov., isolated from a tidal flat.</title>
        <authorList>
            <person name="Park S."/>
            <person name="Yoon J.-H."/>
        </authorList>
    </citation>
    <scope>NUCLEOTIDE SEQUENCE</scope>
    <source>
        <strain evidence="1">YSTF-M11</strain>
    </source>
</reference>
<comment type="caution">
    <text evidence="1">The sequence shown here is derived from an EMBL/GenBank/DDBJ whole genome shotgun (WGS) entry which is preliminary data.</text>
</comment>
<evidence type="ECO:0000313" key="2">
    <source>
        <dbReference type="Proteomes" id="UP001138661"/>
    </source>
</evidence>
<organism evidence="1 2">
    <name type="scientific">Roseobacter insulae</name>
    <dbReference type="NCBI Taxonomy" id="2859783"/>
    <lineage>
        <taxon>Bacteria</taxon>
        <taxon>Pseudomonadati</taxon>
        <taxon>Pseudomonadota</taxon>
        <taxon>Alphaproteobacteria</taxon>
        <taxon>Rhodobacterales</taxon>
        <taxon>Roseobacteraceae</taxon>
        <taxon>Roseobacter</taxon>
    </lineage>
</organism>
<dbReference type="EMBL" id="JAHXDN010000004">
    <property type="protein sequence ID" value="MBW4709318.1"/>
    <property type="molecule type" value="Genomic_DNA"/>
</dbReference>
<sequence length="153" mass="17220">MSRSPEWPDGVPVPPHLYVPGKTRRHPEDWFDDIKASVSSATPVRDLHETQAFRAGIAYLDAGFFWECHEVLEAVWMRTQDPSPERDMVQALIQLANAQLKVLMGRPRASLRLCDMVDAHLQRCPAGRLVLGVAPEDIRSRAGKLRNDVIDAL</sequence>
<dbReference type="AlphaFoldDB" id="A0A9X1K384"/>
<protein>
    <submittedName>
        <fullName evidence="1">DUF309 domain-containing protein</fullName>
    </submittedName>
</protein>
<evidence type="ECO:0000313" key="1">
    <source>
        <dbReference type="EMBL" id="MBW4709318.1"/>
    </source>
</evidence>
<name>A0A9X1K384_9RHOB</name>
<gene>
    <name evidence="1" type="ORF">KX928_16115</name>
</gene>
<dbReference type="Proteomes" id="UP001138661">
    <property type="component" value="Unassembled WGS sequence"/>
</dbReference>
<dbReference type="InterPro" id="IPR005500">
    <property type="entry name" value="DUF309"/>
</dbReference>
<keyword evidence="2" id="KW-1185">Reference proteome</keyword>
<dbReference type="Pfam" id="PF03745">
    <property type="entry name" value="DUF309"/>
    <property type="match status" value="1"/>
</dbReference>
<proteinExistence type="predicted"/>